<dbReference type="GO" id="GO:0007009">
    <property type="term" value="P:plasma membrane organization"/>
    <property type="evidence" value="ECO:0007669"/>
    <property type="project" value="TreeGrafter"/>
</dbReference>
<evidence type="ECO:0000313" key="9">
    <source>
        <dbReference type="EMBL" id="CAH1957372.1"/>
    </source>
</evidence>
<evidence type="ECO:0000256" key="3">
    <source>
        <dbReference type="ARBA" id="ARBA00022737"/>
    </source>
</evidence>
<sequence length="191" mass="22096">MLLRKKDSKFAVDETEYKTPCHLTLQVWDNDTFSKNDFLGSLTLELSRLKRGAKTSKKCNLKLLDKRAPVINLFRIRRTRGWWVFKNYHQKTGTNICAGKVEAEMEVVTQEEALLDPVGLGRREPQALPPPNRPDASFLWFKNPLKSLKLLVCRRYKWKMICCLLIVFGVLFLASTLYSLPGYTIKKMLSV</sequence>
<keyword evidence="4 6" id="KW-1133">Transmembrane helix</keyword>
<evidence type="ECO:0000256" key="2">
    <source>
        <dbReference type="ARBA" id="ARBA00022692"/>
    </source>
</evidence>
<dbReference type="SUPFAM" id="SSF49562">
    <property type="entry name" value="C2 domain (Calcium/lipid-binding domain, CaLB)"/>
    <property type="match status" value="1"/>
</dbReference>
<dbReference type="OrthoDB" id="10059618at2759"/>
<evidence type="ECO:0000313" key="10">
    <source>
        <dbReference type="Proteomes" id="UP001152888"/>
    </source>
</evidence>
<evidence type="ECO:0000256" key="1">
    <source>
        <dbReference type="ARBA" id="ARBA00004167"/>
    </source>
</evidence>
<dbReference type="Gene3D" id="2.60.40.150">
    <property type="entry name" value="C2 domain"/>
    <property type="match status" value="1"/>
</dbReference>
<dbReference type="InterPro" id="IPR032362">
    <property type="entry name" value="Ferlin_C"/>
</dbReference>
<feature type="domain" description="C2" evidence="7">
    <location>
        <begin position="10"/>
        <end position="58"/>
    </location>
</feature>
<dbReference type="InterPro" id="IPR000008">
    <property type="entry name" value="C2_dom"/>
</dbReference>
<dbReference type="PANTHER" id="PTHR12546">
    <property type="entry name" value="FER-1-LIKE"/>
    <property type="match status" value="1"/>
</dbReference>
<comment type="caution">
    <text evidence="9">The sequence shown here is derived from an EMBL/GenBank/DDBJ whole genome shotgun (WGS) entry which is preliminary data.</text>
</comment>
<dbReference type="InterPro" id="IPR037721">
    <property type="entry name" value="Ferlin"/>
</dbReference>
<keyword evidence="3" id="KW-0677">Repeat</keyword>
<feature type="transmembrane region" description="Helical" evidence="6">
    <location>
        <begin position="158"/>
        <end position="180"/>
    </location>
</feature>
<gene>
    <name evidence="9" type="ORF">ACAOBT_LOCUS2054</name>
</gene>
<accession>A0A9P0NUX7</accession>
<dbReference type="Pfam" id="PF00168">
    <property type="entry name" value="C2"/>
    <property type="match status" value="1"/>
</dbReference>
<feature type="domain" description="Ferlin C-terminal" evidence="8">
    <location>
        <begin position="94"/>
        <end position="187"/>
    </location>
</feature>
<name>A0A9P0NUX7_ACAOB</name>
<dbReference type="Pfam" id="PF16165">
    <property type="entry name" value="Ferlin_C"/>
    <property type="match status" value="1"/>
</dbReference>
<evidence type="ECO:0000259" key="7">
    <source>
        <dbReference type="Pfam" id="PF00168"/>
    </source>
</evidence>
<dbReference type="PANTHER" id="PTHR12546:SF60">
    <property type="entry name" value="MISFIRE, ISOFORM F"/>
    <property type="match status" value="1"/>
</dbReference>
<keyword evidence="10" id="KW-1185">Reference proteome</keyword>
<evidence type="ECO:0000256" key="5">
    <source>
        <dbReference type="ARBA" id="ARBA00023136"/>
    </source>
</evidence>
<evidence type="ECO:0000256" key="4">
    <source>
        <dbReference type="ARBA" id="ARBA00022989"/>
    </source>
</evidence>
<dbReference type="InterPro" id="IPR035892">
    <property type="entry name" value="C2_domain_sf"/>
</dbReference>
<keyword evidence="5 6" id="KW-0472">Membrane</keyword>
<reference evidence="9" key="1">
    <citation type="submission" date="2022-03" db="EMBL/GenBank/DDBJ databases">
        <authorList>
            <person name="Sayadi A."/>
        </authorList>
    </citation>
    <scope>NUCLEOTIDE SEQUENCE</scope>
</reference>
<evidence type="ECO:0000256" key="6">
    <source>
        <dbReference type="SAM" id="Phobius"/>
    </source>
</evidence>
<dbReference type="EMBL" id="CAKOFQ010006670">
    <property type="protein sequence ID" value="CAH1957372.1"/>
    <property type="molecule type" value="Genomic_DNA"/>
</dbReference>
<dbReference type="Proteomes" id="UP001152888">
    <property type="component" value="Unassembled WGS sequence"/>
</dbReference>
<evidence type="ECO:0000259" key="8">
    <source>
        <dbReference type="Pfam" id="PF16165"/>
    </source>
</evidence>
<evidence type="ECO:0008006" key="11">
    <source>
        <dbReference type="Google" id="ProtNLM"/>
    </source>
</evidence>
<comment type="subcellular location">
    <subcellularLocation>
        <location evidence="1">Membrane</location>
        <topology evidence="1">Single-pass membrane protein</topology>
    </subcellularLocation>
</comment>
<proteinExistence type="predicted"/>
<keyword evidence="2 6" id="KW-0812">Transmembrane</keyword>
<protein>
    <recommendedName>
        <fullName evidence="11">C2 domain-containing protein</fullName>
    </recommendedName>
</protein>
<dbReference type="AlphaFoldDB" id="A0A9P0NUX7"/>
<organism evidence="9 10">
    <name type="scientific">Acanthoscelides obtectus</name>
    <name type="common">Bean weevil</name>
    <name type="synonym">Bruchus obtectus</name>
    <dbReference type="NCBI Taxonomy" id="200917"/>
    <lineage>
        <taxon>Eukaryota</taxon>
        <taxon>Metazoa</taxon>
        <taxon>Ecdysozoa</taxon>
        <taxon>Arthropoda</taxon>
        <taxon>Hexapoda</taxon>
        <taxon>Insecta</taxon>
        <taxon>Pterygota</taxon>
        <taxon>Neoptera</taxon>
        <taxon>Endopterygota</taxon>
        <taxon>Coleoptera</taxon>
        <taxon>Polyphaga</taxon>
        <taxon>Cucujiformia</taxon>
        <taxon>Chrysomeloidea</taxon>
        <taxon>Chrysomelidae</taxon>
        <taxon>Bruchinae</taxon>
        <taxon>Bruchini</taxon>
        <taxon>Acanthoscelides</taxon>
    </lineage>
</organism>
<dbReference type="GO" id="GO:0016020">
    <property type="term" value="C:membrane"/>
    <property type="evidence" value="ECO:0007669"/>
    <property type="project" value="UniProtKB-SubCell"/>
</dbReference>